<dbReference type="SUPFAM" id="SSF56672">
    <property type="entry name" value="DNA/RNA polymerases"/>
    <property type="match status" value="1"/>
</dbReference>
<accession>Q8MY31</accession>
<dbReference type="InterPro" id="IPR036691">
    <property type="entry name" value="Endo/exonu/phosph_ase_sf"/>
</dbReference>
<evidence type="ECO:0000313" key="3">
    <source>
        <dbReference type="EMBL" id="BAC06456.1"/>
    </source>
</evidence>
<dbReference type="CDD" id="cd09077">
    <property type="entry name" value="R1-I-EN"/>
    <property type="match status" value="1"/>
</dbReference>
<dbReference type="SUPFAM" id="SSF56219">
    <property type="entry name" value="DNase I-like"/>
    <property type="match status" value="1"/>
</dbReference>
<sequence length="1053" mass="116832">MALHLLQANVNHCARAQDLLIQSMAEWATQIAVVSEPYYVPNRDDWVGDEDSLVALIVPRSARPPSIDGVQKGRGYVGATIGGTLVVGVYCAPSMNLVEFEDLLERVGTLVGRNLPHSVLVMGDFNAKSSAWGSTSTNARGAVLEEWALTSGLCLLNRGSRPTCVRTQGSSIVDLTFACPATARRVYGWEVVEGVETLSDHRYIRFAISTTPTVPAHQGPESLQRDTPRWVVKRLNTDLLIEAAQVETWSPADSSPDLANRTAELRASMTRVCDASMPRQGPPPRKRQVYWWSADIAAMRVACVAARRQYQRQRRRRQRDEIAEASLHDIYKAAKHALSRAICEAKDRAREELIETLNLDPWGRPYRMVRGKLRTRASPLTQSLQPQLVRGVVGSLFPNGVAHTPPFRIPTIRNENPDSVDEEDIPPITPGEFGAGIHRLRAKRTAPGPDGIPGRAWVLAADVYEERVVGLMSDCLAHGRFPLLWKNGNLVLLKKEGRPADSPAAYRPIILLDEVAKLFERIIANRLIKHMTTVGPDLDEKQFGFRAGRSTIHTIMRVKKITEEAIAQGNVVLAVSLDIANAFNTLPWSCIIEALRYHQVPKYLRRIITDYLSARSVSYRSRDEWCRHEVTCGVPQGSVLGPLPWNVGYDWVLRGANIQGVDVTCYADDTLVTARGSTYRDCAILATAGVAQVVGRIRALGLEVALQKSEALYFHGPRSRPPPGAHIVVGGVNINIESHIRYLGLMLDGRWTFEGHFRQLGPKLMRTAAALGSLLPNVGGPKAACRRLFTGVVQSMALYGAPVWSGALNSRTTEILHRPQRTMAIRMIRGYRTVSYDAACTLAGSLPWVLEAEILAAIHTWRELKITTDGAPPLRVEVEAFRKERREEAVSKWQRRLRQTRAGARTIGAICPVFMAWLRRRHGAVTFRLAQVLSGHGCFGSYLRRIGREPSAVCHHCDDCPEDTAQHTLAECPAWTEQRRDLVAAVGDDLSLPATVRSMVESDGAWRAVQTYCEAVMTIKEEAERAREATSQDAIRSRRTGGRRRAYARTIPP</sequence>
<dbReference type="Gene3D" id="3.60.10.10">
    <property type="entry name" value="Endonuclease/exonuclease/phosphatase"/>
    <property type="match status" value="1"/>
</dbReference>
<dbReference type="AlphaFoldDB" id="Q8MY31"/>
<protein>
    <submittedName>
        <fullName evidence="3">Reverse transcriptase</fullName>
    </submittedName>
</protein>
<dbReference type="Pfam" id="PF14529">
    <property type="entry name" value="Exo_endo_phos_2"/>
    <property type="match status" value="1"/>
</dbReference>
<name>Q8MY31_PAPXU</name>
<dbReference type="InterPro" id="IPR043502">
    <property type="entry name" value="DNA/RNA_pol_sf"/>
</dbReference>
<dbReference type="InterPro" id="IPR000477">
    <property type="entry name" value="RT_dom"/>
</dbReference>
<organism evidence="3">
    <name type="scientific">Papilio xuthus</name>
    <name type="common">Asian swallowtail butterfly</name>
    <dbReference type="NCBI Taxonomy" id="66420"/>
    <lineage>
        <taxon>Eukaryota</taxon>
        <taxon>Metazoa</taxon>
        <taxon>Ecdysozoa</taxon>
        <taxon>Arthropoda</taxon>
        <taxon>Hexapoda</taxon>
        <taxon>Insecta</taxon>
        <taxon>Pterygota</taxon>
        <taxon>Neoptera</taxon>
        <taxon>Endopterygota</taxon>
        <taxon>Lepidoptera</taxon>
        <taxon>Glossata</taxon>
        <taxon>Ditrysia</taxon>
        <taxon>Papilionoidea</taxon>
        <taxon>Papilionidae</taxon>
        <taxon>Papilioninae</taxon>
        <taxon>Papilio</taxon>
    </lineage>
</organism>
<feature type="compositionally biased region" description="Basic residues" evidence="1">
    <location>
        <begin position="1037"/>
        <end position="1047"/>
    </location>
</feature>
<dbReference type="InterPro" id="IPR005135">
    <property type="entry name" value="Endo/exonuclease/phosphatase"/>
</dbReference>
<keyword evidence="3" id="KW-0695">RNA-directed DNA polymerase</keyword>
<dbReference type="Pfam" id="PF00078">
    <property type="entry name" value="RVT_1"/>
    <property type="match status" value="1"/>
</dbReference>
<dbReference type="PROSITE" id="PS50878">
    <property type="entry name" value="RT_POL"/>
    <property type="match status" value="1"/>
</dbReference>
<dbReference type="CDD" id="cd01650">
    <property type="entry name" value="RT_nLTR_like"/>
    <property type="match status" value="1"/>
</dbReference>
<dbReference type="PANTHER" id="PTHR19446">
    <property type="entry name" value="REVERSE TRANSCRIPTASES"/>
    <property type="match status" value="1"/>
</dbReference>
<evidence type="ECO:0000256" key="1">
    <source>
        <dbReference type="SAM" id="MobiDB-lite"/>
    </source>
</evidence>
<reference evidence="3" key="1">
    <citation type="journal article" date="2003" name="Mol. Biol. Evol.">
        <title>Evolution of target specificity in R1 clade non-LTR retrotransposons.</title>
        <authorList>
            <person name="Kojima K.K."/>
            <person name="Fujiwara H."/>
        </authorList>
    </citation>
    <scope>NUCLEOTIDE SEQUENCE</scope>
</reference>
<evidence type="ECO:0000259" key="2">
    <source>
        <dbReference type="PROSITE" id="PS50878"/>
    </source>
</evidence>
<keyword evidence="3" id="KW-0808">Transferase</keyword>
<feature type="domain" description="Reverse transcriptase" evidence="2">
    <location>
        <begin position="474"/>
        <end position="747"/>
    </location>
</feature>
<dbReference type="GO" id="GO:0003964">
    <property type="term" value="F:RNA-directed DNA polymerase activity"/>
    <property type="evidence" value="ECO:0007669"/>
    <property type="project" value="UniProtKB-KW"/>
</dbReference>
<keyword evidence="3" id="KW-0548">Nucleotidyltransferase</keyword>
<feature type="region of interest" description="Disordered" evidence="1">
    <location>
        <begin position="1027"/>
        <end position="1053"/>
    </location>
</feature>
<proteinExistence type="predicted"/>
<dbReference type="EMBL" id="AB078931">
    <property type="protein sequence ID" value="BAC06456.1"/>
    <property type="molecule type" value="Genomic_DNA"/>
</dbReference>